<accession>A0AAX6HJL1</accession>
<name>A0AAX6HJL1_IRIPA</name>
<dbReference type="EMBL" id="JANAVB010009196">
    <property type="protein sequence ID" value="KAJ6840902.1"/>
    <property type="molecule type" value="Genomic_DNA"/>
</dbReference>
<reference evidence="2" key="2">
    <citation type="submission" date="2023-04" db="EMBL/GenBank/DDBJ databases">
        <authorList>
            <person name="Bruccoleri R.E."/>
            <person name="Oakeley E.J."/>
            <person name="Faust A.-M."/>
            <person name="Dessus-Babus S."/>
            <person name="Altorfer M."/>
            <person name="Burckhardt D."/>
            <person name="Oertli M."/>
            <person name="Naumann U."/>
            <person name="Petersen F."/>
            <person name="Wong J."/>
        </authorList>
    </citation>
    <scope>NUCLEOTIDE SEQUENCE</scope>
    <source>
        <strain evidence="2">GSM-AAB239-AS_SAM_17_03QT</strain>
        <tissue evidence="2">Leaf</tissue>
    </source>
</reference>
<gene>
    <name evidence="2" type="ORF">M6B38_119175</name>
</gene>
<evidence type="ECO:0000313" key="3">
    <source>
        <dbReference type="Proteomes" id="UP001140949"/>
    </source>
</evidence>
<comment type="caution">
    <text evidence="2">The sequence shown here is derived from an EMBL/GenBank/DDBJ whole genome shotgun (WGS) entry which is preliminary data.</text>
</comment>
<feature type="region of interest" description="Disordered" evidence="1">
    <location>
        <begin position="50"/>
        <end position="73"/>
    </location>
</feature>
<dbReference type="Proteomes" id="UP001140949">
    <property type="component" value="Unassembled WGS sequence"/>
</dbReference>
<feature type="compositionally biased region" description="Low complexity" evidence="1">
    <location>
        <begin position="50"/>
        <end position="69"/>
    </location>
</feature>
<sequence length="102" mass="11411">MPTSGSSIWRRSSAWPGFWQTFRSRQQLAGCEILLAPGISRTPGWRYQGRLGSSSGASSRRSSSRIQQSEPWRRSLRAWSRGASQLRSMRESLAVSAGLLRV</sequence>
<organism evidence="2 3">
    <name type="scientific">Iris pallida</name>
    <name type="common">Sweet iris</name>
    <dbReference type="NCBI Taxonomy" id="29817"/>
    <lineage>
        <taxon>Eukaryota</taxon>
        <taxon>Viridiplantae</taxon>
        <taxon>Streptophyta</taxon>
        <taxon>Embryophyta</taxon>
        <taxon>Tracheophyta</taxon>
        <taxon>Spermatophyta</taxon>
        <taxon>Magnoliopsida</taxon>
        <taxon>Liliopsida</taxon>
        <taxon>Asparagales</taxon>
        <taxon>Iridaceae</taxon>
        <taxon>Iridoideae</taxon>
        <taxon>Irideae</taxon>
        <taxon>Iris</taxon>
    </lineage>
</organism>
<dbReference type="AlphaFoldDB" id="A0AAX6HJL1"/>
<evidence type="ECO:0000313" key="2">
    <source>
        <dbReference type="EMBL" id="KAJ6840902.1"/>
    </source>
</evidence>
<reference evidence="2" key="1">
    <citation type="journal article" date="2023" name="GigaByte">
        <title>Genome assembly of the bearded iris, Iris pallida Lam.</title>
        <authorList>
            <person name="Bruccoleri R.E."/>
            <person name="Oakeley E.J."/>
            <person name="Faust A.M.E."/>
            <person name="Altorfer M."/>
            <person name="Dessus-Babus S."/>
            <person name="Burckhardt D."/>
            <person name="Oertli M."/>
            <person name="Naumann U."/>
            <person name="Petersen F."/>
            <person name="Wong J."/>
        </authorList>
    </citation>
    <scope>NUCLEOTIDE SEQUENCE</scope>
    <source>
        <strain evidence="2">GSM-AAB239-AS_SAM_17_03QT</strain>
    </source>
</reference>
<keyword evidence="3" id="KW-1185">Reference proteome</keyword>
<proteinExistence type="predicted"/>
<protein>
    <submittedName>
        <fullName evidence="2">Uncharacterized protein</fullName>
    </submittedName>
</protein>
<evidence type="ECO:0000256" key="1">
    <source>
        <dbReference type="SAM" id="MobiDB-lite"/>
    </source>
</evidence>